<evidence type="ECO:0000313" key="3">
    <source>
        <dbReference type="EMBL" id="RBP51288.1"/>
    </source>
</evidence>
<dbReference type="InParanoid" id="A0A395JNY1"/>
<proteinExistence type="predicted"/>
<evidence type="ECO:0000259" key="2">
    <source>
        <dbReference type="PROSITE" id="PS50234"/>
    </source>
</evidence>
<keyword evidence="1" id="KW-0812">Transmembrane</keyword>
<keyword evidence="4" id="KW-1185">Reference proteome</keyword>
<dbReference type="EMBL" id="QNRT01000002">
    <property type="protein sequence ID" value="RBP51288.1"/>
    <property type="molecule type" value="Genomic_DNA"/>
</dbReference>
<evidence type="ECO:0000256" key="1">
    <source>
        <dbReference type="SAM" id="Phobius"/>
    </source>
</evidence>
<feature type="transmembrane region" description="Helical" evidence="1">
    <location>
        <begin position="55"/>
        <end position="74"/>
    </location>
</feature>
<dbReference type="SMART" id="SM00327">
    <property type="entry name" value="VWA"/>
    <property type="match status" value="1"/>
</dbReference>
<dbReference type="RefSeq" id="WP_113954068.1">
    <property type="nucleotide sequence ID" value="NZ_QNRT01000002.1"/>
</dbReference>
<keyword evidence="1" id="KW-0472">Membrane</keyword>
<dbReference type="InterPro" id="IPR050768">
    <property type="entry name" value="UPF0353/GerABKA_families"/>
</dbReference>
<sequence length="335" mass="36826">MLNWLWPYAFLLLPLPILWRWLMPARDAAQGALRVPFFGLMETLSHSSTTVRSTHWLRAILCWLIWLALVCAVARPTFYGDPVQVPQERRDLMLAVDISLSMKEADMAVQGQYVQRVQAVKYVVGNFVEQRKGDRLGLILFGEQGYLQTPLTFDANTVNQQLQEAQLGFAGNATAIGDAIGLAVKHLRDRPADSRVLILLTDGANTAGTDPVKATAVAAEAGIRIYTVGVGADTRVVRGMLGGSRVMPVATDLDEPTLQAIANSTGGQYFRARNPDELADIYAELDRLEPIPEDQTFRPTISLSHWAILAALLLILVLLLVTHWSRASNAKGELG</sequence>
<dbReference type="Proteomes" id="UP000253083">
    <property type="component" value="Unassembled WGS sequence"/>
</dbReference>
<dbReference type="PANTHER" id="PTHR22550">
    <property type="entry name" value="SPORE GERMINATION PROTEIN"/>
    <property type="match status" value="1"/>
</dbReference>
<dbReference type="InterPro" id="IPR002035">
    <property type="entry name" value="VWF_A"/>
</dbReference>
<dbReference type="Pfam" id="PF00092">
    <property type="entry name" value="VWA"/>
    <property type="match status" value="1"/>
</dbReference>
<dbReference type="Gene3D" id="3.40.50.410">
    <property type="entry name" value="von Willebrand factor, type A domain"/>
    <property type="match status" value="1"/>
</dbReference>
<keyword evidence="1" id="KW-1133">Transmembrane helix</keyword>
<feature type="transmembrane region" description="Helical" evidence="1">
    <location>
        <begin position="306"/>
        <end position="325"/>
    </location>
</feature>
<organism evidence="3 4">
    <name type="scientific">Arenicella xantha</name>
    <dbReference type="NCBI Taxonomy" id="644221"/>
    <lineage>
        <taxon>Bacteria</taxon>
        <taxon>Pseudomonadati</taxon>
        <taxon>Pseudomonadota</taxon>
        <taxon>Gammaproteobacteria</taxon>
        <taxon>Arenicellales</taxon>
        <taxon>Arenicellaceae</taxon>
        <taxon>Arenicella</taxon>
    </lineage>
</organism>
<evidence type="ECO:0000313" key="4">
    <source>
        <dbReference type="Proteomes" id="UP000253083"/>
    </source>
</evidence>
<dbReference type="SUPFAM" id="SSF53300">
    <property type="entry name" value="vWA-like"/>
    <property type="match status" value="1"/>
</dbReference>
<accession>A0A395JNY1</accession>
<dbReference type="PROSITE" id="PS50234">
    <property type="entry name" value="VWFA"/>
    <property type="match status" value="1"/>
</dbReference>
<dbReference type="AlphaFoldDB" id="A0A395JNY1"/>
<dbReference type="PANTHER" id="PTHR22550:SF18">
    <property type="entry name" value="VWFA DOMAIN-CONTAINING PROTEIN"/>
    <property type="match status" value="1"/>
</dbReference>
<gene>
    <name evidence="3" type="ORF">DFR28_102707</name>
</gene>
<dbReference type="OrthoDB" id="6206554at2"/>
<name>A0A395JNY1_9GAMM</name>
<comment type="caution">
    <text evidence="3">The sequence shown here is derived from an EMBL/GenBank/DDBJ whole genome shotgun (WGS) entry which is preliminary data.</text>
</comment>
<protein>
    <submittedName>
        <fullName evidence="3">Ca-activated chloride channel family protein</fullName>
    </submittedName>
</protein>
<feature type="domain" description="VWFA" evidence="2">
    <location>
        <begin position="91"/>
        <end position="285"/>
    </location>
</feature>
<dbReference type="InterPro" id="IPR036465">
    <property type="entry name" value="vWFA_dom_sf"/>
</dbReference>
<reference evidence="3 4" key="1">
    <citation type="submission" date="2018-06" db="EMBL/GenBank/DDBJ databases">
        <title>Genomic Encyclopedia of Type Strains, Phase IV (KMG-IV): sequencing the most valuable type-strain genomes for metagenomic binning, comparative biology and taxonomic classification.</title>
        <authorList>
            <person name="Goeker M."/>
        </authorList>
    </citation>
    <scope>NUCLEOTIDE SEQUENCE [LARGE SCALE GENOMIC DNA]</scope>
    <source>
        <strain evidence="3 4">DSM 24032</strain>
    </source>
</reference>